<evidence type="ECO:0000256" key="2">
    <source>
        <dbReference type="ARBA" id="ARBA00010254"/>
    </source>
</evidence>
<gene>
    <name evidence="11" type="primary">rps17</name>
</gene>
<dbReference type="NCBIfam" id="NF004123">
    <property type="entry name" value="PRK05610.1"/>
    <property type="match status" value="1"/>
</dbReference>
<dbReference type="RefSeq" id="YP_009051066.1">
    <property type="nucleotide sequence ID" value="NC_024665.1"/>
</dbReference>
<dbReference type="KEGG" id="gsl:JL72_p144"/>
<dbReference type="GO" id="GO:0003735">
    <property type="term" value="F:structural constituent of ribosome"/>
    <property type="evidence" value="ECO:0007669"/>
    <property type="project" value="InterPro"/>
</dbReference>
<evidence type="ECO:0000256" key="6">
    <source>
        <dbReference type="ARBA" id="ARBA00022980"/>
    </source>
</evidence>
<dbReference type="GO" id="GO:0019843">
    <property type="term" value="F:rRNA binding"/>
    <property type="evidence" value="ECO:0007669"/>
    <property type="project" value="UniProtKB-KW"/>
</dbReference>
<keyword evidence="11" id="KW-0934">Plastid</keyword>
<dbReference type="GO" id="GO:0006412">
    <property type="term" value="P:translation"/>
    <property type="evidence" value="ECO:0007669"/>
    <property type="project" value="InterPro"/>
</dbReference>
<dbReference type="InterPro" id="IPR019984">
    <property type="entry name" value="Ribosomal_uS17_bact/chlr"/>
</dbReference>
<evidence type="ECO:0000256" key="9">
    <source>
        <dbReference type="ARBA" id="ARBA00035308"/>
    </source>
</evidence>
<dbReference type="PROSITE" id="PS00056">
    <property type="entry name" value="RIBOSOMAL_S17"/>
    <property type="match status" value="1"/>
</dbReference>
<keyword evidence="7 10" id="KW-0687">Ribonucleoprotein</keyword>
<dbReference type="EMBL" id="KJ700459">
    <property type="protein sequence ID" value="AIG92641.1"/>
    <property type="molecule type" value="Genomic_DNA"/>
</dbReference>
<evidence type="ECO:0000256" key="7">
    <source>
        <dbReference type="ARBA" id="ARBA00023274"/>
    </source>
</evidence>
<evidence type="ECO:0000256" key="10">
    <source>
        <dbReference type="RuleBase" id="RU003872"/>
    </source>
</evidence>
<dbReference type="SUPFAM" id="SSF50249">
    <property type="entry name" value="Nucleic acid-binding proteins"/>
    <property type="match status" value="1"/>
</dbReference>
<comment type="similarity">
    <text evidence="2 10">Belongs to the universal ribosomal protein uS17 family.</text>
</comment>
<evidence type="ECO:0000256" key="4">
    <source>
        <dbReference type="ARBA" id="ARBA00022730"/>
    </source>
</evidence>
<name>A0A075W0A1_GALSU</name>
<dbReference type="CDD" id="cd00364">
    <property type="entry name" value="Ribosomal_uS17"/>
    <property type="match status" value="1"/>
</dbReference>
<dbReference type="AlphaFoldDB" id="A0A075W0A1"/>
<dbReference type="InterPro" id="IPR000266">
    <property type="entry name" value="Ribosomal_uS17"/>
</dbReference>
<evidence type="ECO:0000256" key="1">
    <source>
        <dbReference type="ARBA" id="ARBA00002932"/>
    </source>
</evidence>
<keyword evidence="5" id="KW-0694">RNA-binding</keyword>
<keyword evidence="4" id="KW-0699">rRNA-binding</keyword>
<dbReference type="GO" id="GO:0022627">
    <property type="term" value="C:cytosolic small ribosomal subunit"/>
    <property type="evidence" value="ECO:0007669"/>
    <property type="project" value="TreeGrafter"/>
</dbReference>
<organism evidence="11">
    <name type="scientific">Galdieria sulphuraria</name>
    <name type="common">Red alga</name>
    <dbReference type="NCBI Taxonomy" id="130081"/>
    <lineage>
        <taxon>Eukaryota</taxon>
        <taxon>Rhodophyta</taxon>
        <taxon>Bangiophyceae</taxon>
        <taxon>Galdieriales</taxon>
        <taxon>Galdieriaceae</taxon>
        <taxon>Galdieria</taxon>
    </lineage>
</organism>
<protein>
    <recommendedName>
        <fullName evidence="8">Small ribosomal subunit protein uS17c</fullName>
    </recommendedName>
    <alternativeName>
        <fullName evidence="9">30S ribosomal protein S17, chloroplastic</fullName>
    </alternativeName>
</protein>
<dbReference type="PANTHER" id="PTHR10744">
    <property type="entry name" value="40S RIBOSOMAL PROTEIN S11 FAMILY MEMBER"/>
    <property type="match status" value="1"/>
</dbReference>
<sequence>MSVKKQIGNVISHKMNKTIVVAVNKTIIHNKYNKIVIRTKKYKAHDENNVCKIGDKVIIEETRPLSKTKRWKLINIITSSSKLRQFKG</sequence>
<comment type="function">
    <text evidence="1">One of the primary rRNA binding proteins, it binds specifically to the 5'-end of 16S ribosomal RNA.</text>
</comment>
<dbReference type="NCBIfam" id="TIGR03635">
    <property type="entry name" value="uS17_bact"/>
    <property type="match status" value="1"/>
</dbReference>
<evidence type="ECO:0000313" key="11">
    <source>
        <dbReference type="EMBL" id="AIG92641.1"/>
    </source>
</evidence>
<evidence type="ECO:0000256" key="3">
    <source>
        <dbReference type="ARBA" id="ARBA00011458"/>
    </source>
</evidence>
<dbReference type="PANTHER" id="PTHR10744:SF1">
    <property type="entry name" value="SMALL RIBOSOMAL SUBUNIT PROTEIN US17M"/>
    <property type="match status" value="1"/>
</dbReference>
<dbReference type="PRINTS" id="PR00973">
    <property type="entry name" value="RIBOSOMALS17"/>
</dbReference>
<keyword evidence="6 10" id="KW-0689">Ribosomal protein</keyword>
<evidence type="ECO:0000256" key="8">
    <source>
        <dbReference type="ARBA" id="ARBA00035251"/>
    </source>
</evidence>
<proteinExistence type="inferred from homology"/>
<dbReference type="Pfam" id="PF00366">
    <property type="entry name" value="Ribosomal_S17"/>
    <property type="match status" value="1"/>
</dbReference>
<dbReference type="Gene3D" id="2.40.50.140">
    <property type="entry name" value="Nucleic acid-binding proteins"/>
    <property type="match status" value="1"/>
</dbReference>
<comment type="subunit">
    <text evidence="3">Part of the 30S ribosomal subunit.</text>
</comment>
<geneLocation type="plastid" evidence="11"/>
<accession>A0A075W0A1</accession>
<reference evidence="11" key="1">
    <citation type="journal article" date="2015" name="Genome Biol. Evol.">
        <title>Extreme features of the Galdieria sulphuraria organellar genomes: a consequence of polyextremophily?</title>
        <authorList>
            <person name="Jain K."/>
            <person name="Krause K."/>
            <person name="Grewe F."/>
            <person name="Nelson G.F."/>
            <person name="Weber A.P."/>
            <person name="Christensen A.C."/>
            <person name="Mower J.P."/>
        </authorList>
    </citation>
    <scope>NUCLEOTIDE SEQUENCE</scope>
    <source>
        <strain evidence="11">074W</strain>
    </source>
</reference>
<dbReference type="HAMAP" id="MF_01345_B">
    <property type="entry name" value="Ribosomal_uS17_B"/>
    <property type="match status" value="1"/>
</dbReference>
<dbReference type="InterPro" id="IPR019979">
    <property type="entry name" value="Ribosomal_uS17_CS"/>
</dbReference>
<dbReference type="GeneID" id="20005557"/>
<dbReference type="InterPro" id="IPR012340">
    <property type="entry name" value="NA-bd_OB-fold"/>
</dbReference>
<evidence type="ECO:0000256" key="5">
    <source>
        <dbReference type="ARBA" id="ARBA00022884"/>
    </source>
</evidence>